<dbReference type="AlphaFoldDB" id="A0A2N8ZCF4"/>
<name>A0A2N8ZCF4_9VIBR</name>
<proteinExistence type="predicted"/>
<evidence type="ECO:0000313" key="3">
    <source>
        <dbReference type="EMBL" id="SON49582.1"/>
    </source>
</evidence>
<sequence length="353" mass="40019">MTLRNALRQFDSYRRDQMGGLETLLYKLLNNKRSLSSSVLPKDEIKHILVIRNNKRIGNMYFMLPFLREVRKQYPDARIDLLLNEPWQGSVFANMGFEAMDYSFFSFKGLSQWISCMRKLRTNQYDLVLLPYASVGDSMMSALMNAKNKVAEFNPRRNIASPHSNKAVNRHAHAALESLDVLTGMGLDVQLPADHTMAFNDKEHSQGINVATELRGDHQGITMAYFRGARGDKQLDELTWQGIVDKFDEASKRSIQWIEVLSPDIKQPLQPNMKTFQSKDMRHLAAVLKELDGFICCDTGPLHLADAAGAKCVGLYTHTNIERYGLLGERCVDVDGLDNLDAEKVLKAFQDPS</sequence>
<keyword evidence="4" id="KW-1185">Reference proteome</keyword>
<evidence type="ECO:0000256" key="1">
    <source>
        <dbReference type="ARBA" id="ARBA00022676"/>
    </source>
</evidence>
<dbReference type="Pfam" id="PF01075">
    <property type="entry name" value="Glyco_transf_9"/>
    <property type="match status" value="1"/>
</dbReference>
<evidence type="ECO:0000313" key="4">
    <source>
        <dbReference type="Proteomes" id="UP000235828"/>
    </source>
</evidence>
<dbReference type="RefSeq" id="WP_102522221.1">
    <property type="nucleotide sequence ID" value="NZ_LT960611.1"/>
</dbReference>
<dbReference type="InterPro" id="IPR002201">
    <property type="entry name" value="Glyco_trans_9"/>
</dbReference>
<organism evidence="3 4">
    <name type="scientific">Vibrio tapetis subsp. tapetis</name>
    <dbReference type="NCBI Taxonomy" id="1671868"/>
    <lineage>
        <taxon>Bacteria</taxon>
        <taxon>Pseudomonadati</taxon>
        <taxon>Pseudomonadota</taxon>
        <taxon>Gammaproteobacteria</taxon>
        <taxon>Vibrionales</taxon>
        <taxon>Vibrionaceae</taxon>
        <taxon>Vibrio</taxon>
    </lineage>
</organism>
<dbReference type="GO" id="GO:0008713">
    <property type="term" value="F:ADP-heptose-lipopolysaccharide heptosyltransferase activity"/>
    <property type="evidence" value="ECO:0007669"/>
    <property type="project" value="TreeGrafter"/>
</dbReference>
<dbReference type="PANTHER" id="PTHR30160">
    <property type="entry name" value="TETRAACYLDISACCHARIDE 4'-KINASE-RELATED"/>
    <property type="match status" value="1"/>
</dbReference>
<dbReference type="PANTHER" id="PTHR30160:SF7">
    <property type="entry name" value="ADP-HEPTOSE--LPS HEPTOSYLTRANSFERASE 2"/>
    <property type="match status" value="1"/>
</dbReference>
<dbReference type="KEGG" id="vta:A1603"/>
<dbReference type="GO" id="GO:0005829">
    <property type="term" value="C:cytosol"/>
    <property type="evidence" value="ECO:0007669"/>
    <property type="project" value="TreeGrafter"/>
</dbReference>
<dbReference type="Gene3D" id="3.40.50.2000">
    <property type="entry name" value="Glycogen Phosphorylase B"/>
    <property type="match status" value="2"/>
</dbReference>
<keyword evidence="2 3" id="KW-0808">Transferase</keyword>
<dbReference type="SUPFAM" id="SSF53756">
    <property type="entry name" value="UDP-Glycosyltransferase/glycogen phosphorylase"/>
    <property type="match status" value="1"/>
</dbReference>
<dbReference type="GO" id="GO:0009244">
    <property type="term" value="P:lipopolysaccharide core region biosynthetic process"/>
    <property type="evidence" value="ECO:0007669"/>
    <property type="project" value="TreeGrafter"/>
</dbReference>
<accession>A0A2N8ZCF4</accession>
<gene>
    <name evidence="3" type="ORF">VTAP4600_A1603</name>
</gene>
<reference evidence="3 4" key="1">
    <citation type="submission" date="2017-10" db="EMBL/GenBank/DDBJ databases">
        <authorList>
            <person name="Banno H."/>
            <person name="Chua N.-H."/>
        </authorList>
    </citation>
    <scope>NUCLEOTIDE SEQUENCE [LARGE SCALE GENOMIC DNA]</scope>
    <source>
        <strain evidence="3">Vibrio tapetis CECT4600</strain>
    </source>
</reference>
<dbReference type="EMBL" id="LT960611">
    <property type="protein sequence ID" value="SON49582.1"/>
    <property type="molecule type" value="Genomic_DNA"/>
</dbReference>
<dbReference type="Proteomes" id="UP000235828">
    <property type="component" value="Chromosome A"/>
</dbReference>
<keyword evidence="1" id="KW-0328">Glycosyltransferase</keyword>
<protein>
    <submittedName>
        <fullName evidence="3">Putative UDP-Glycosyltransferase/glycogen phosphorylase</fullName>
    </submittedName>
</protein>
<dbReference type="InterPro" id="IPR051199">
    <property type="entry name" value="LPS_LOS_Heptosyltrfase"/>
</dbReference>
<dbReference type="OrthoDB" id="9781892at2"/>
<dbReference type="CDD" id="cd03789">
    <property type="entry name" value="GT9_LPS_heptosyltransferase"/>
    <property type="match status" value="1"/>
</dbReference>
<evidence type="ECO:0000256" key="2">
    <source>
        <dbReference type="ARBA" id="ARBA00022679"/>
    </source>
</evidence>